<gene>
    <name evidence="2" type="ORF">HMPREF1541_04082</name>
</gene>
<dbReference type="VEuPathDB" id="FungiDB:HMPREF1541_04082"/>
<dbReference type="eggNOG" id="ENOG502S4MP">
    <property type="taxonomic scope" value="Eukaryota"/>
</dbReference>
<feature type="region of interest" description="Disordered" evidence="1">
    <location>
        <begin position="197"/>
        <end position="223"/>
    </location>
</feature>
<dbReference type="RefSeq" id="XP_008716650.1">
    <property type="nucleotide sequence ID" value="XM_008718428.1"/>
</dbReference>
<evidence type="ECO:0000313" key="2">
    <source>
        <dbReference type="EMBL" id="ETN42141.1"/>
    </source>
</evidence>
<feature type="compositionally biased region" description="Polar residues" evidence="1">
    <location>
        <begin position="209"/>
        <end position="218"/>
    </location>
</feature>
<dbReference type="STRING" id="1220924.W2S078"/>
<dbReference type="OrthoDB" id="3886346at2759"/>
<evidence type="ECO:0000256" key="1">
    <source>
        <dbReference type="SAM" id="MobiDB-lite"/>
    </source>
</evidence>
<dbReference type="InParanoid" id="W2S078"/>
<organism evidence="2 3">
    <name type="scientific">Cyphellophora europaea (strain CBS 101466)</name>
    <name type="common">Phialophora europaea</name>
    <dbReference type="NCBI Taxonomy" id="1220924"/>
    <lineage>
        <taxon>Eukaryota</taxon>
        <taxon>Fungi</taxon>
        <taxon>Dikarya</taxon>
        <taxon>Ascomycota</taxon>
        <taxon>Pezizomycotina</taxon>
        <taxon>Eurotiomycetes</taxon>
        <taxon>Chaetothyriomycetidae</taxon>
        <taxon>Chaetothyriales</taxon>
        <taxon>Cyphellophoraceae</taxon>
        <taxon>Cyphellophora</taxon>
    </lineage>
</organism>
<feature type="compositionally biased region" description="Polar residues" evidence="1">
    <location>
        <begin position="279"/>
        <end position="306"/>
    </location>
</feature>
<proteinExistence type="predicted"/>
<feature type="compositionally biased region" description="Basic and acidic residues" evidence="1">
    <location>
        <begin position="69"/>
        <end position="78"/>
    </location>
</feature>
<dbReference type="HOGENOM" id="CLU_041458_0_1_1"/>
<dbReference type="Proteomes" id="UP000030752">
    <property type="component" value="Unassembled WGS sequence"/>
</dbReference>
<evidence type="ECO:0000313" key="3">
    <source>
        <dbReference type="Proteomes" id="UP000030752"/>
    </source>
</evidence>
<dbReference type="EMBL" id="KB822719">
    <property type="protein sequence ID" value="ETN42141.1"/>
    <property type="molecule type" value="Genomic_DNA"/>
</dbReference>
<dbReference type="AlphaFoldDB" id="W2S078"/>
<protein>
    <submittedName>
        <fullName evidence="2">Uncharacterized protein</fullName>
    </submittedName>
</protein>
<accession>W2S078</accession>
<name>W2S078_CYPE1</name>
<dbReference type="GeneID" id="19971421"/>
<feature type="region of interest" description="Disordered" evidence="1">
    <location>
        <begin position="50"/>
        <end position="89"/>
    </location>
</feature>
<feature type="compositionally biased region" description="Low complexity" evidence="1">
    <location>
        <begin position="197"/>
        <end position="208"/>
    </location>
</feature>
<sequence length="392" mass="42947">MPAPLMDAVGSFTHLTDNIPIWLTQLESLSKYTKEKNKEFVAEYERLVKSSKPKRVKSPSVCSIQSDNKSIRLPEVEPSKPSGLETAPDSAVDPLEAGTKHIYAAQVQRKRKPTASLRSGASGPQKFRIKHQVVIYYDAHIQQEFDAMVKAVGIARNNLRKGKNSLTANRGFQLPNLSKRYEGLTSPSLENIRSLSKYRSSSMSPSGSKLNLRTSAQPQDPDEAAFMNSDKVLETVQSLYETAAHQFLRDGDCQKELDTATTRLTELLRTAKSTAETLKAKQLQQQADDPSISANVSRNPSLSDQGCPSLLSDKSSMEPLNLPSVPVKGQLSALTQTLDDMREKGVVSAPPATSVPAPQGVMAIEVDDGSDAGSFDDIDISQFRSNRLRMRA</sequence>
<reference evidence="2 3" key="1">
    <citation type="submission" date="2013-03" db="EMBL/GenBank/DDBJ databases">
        <title>The Genome Sequence of Phialophora europaea CBS 101466.</title>
        <authorList>
            <consortium name="The Broad Institute Genomics Platform"/>
            <person name="Cuomo C."/>
            <person name="de Hoog S."/>
            <person name="Gorbushina A."/>
            <person name="Walker B."/>
            <person name="Young S.K."/>
            <person name="Zeng Q."/>
            <person name="Gargeya S."/>
            <person name="Fitzgerald M."/>
            <person name="Haas B."/>
            <person name="Abouelleil A."/>
            <person name="Allen A.W."/>
            <person name="Alvarado L."/>
            <person name="Arachchi H.M."/>
            <person name="Berlin A.M."/>
            <person name="Chapman S.B."/>
            <person name="Gainer-Dewar J."/>
            <person name="Goldberg J."/>
            <person name="Griggs A."/>
            <person name="Gujja S."/>
            <person name="Hansen M."/>
            <person name="Howarth C."/>
            <person name="Imamovic A."/>
            <person name="Ireland A."/>
            <person name="Larimer J."/>
            <person name="McCowan C."/>
            <person name="Murphy C."/>
            <person name="Pearson M."/>
            <person name="Poon T.W."/>
            <person name="Priest M."/>
            <person name="Roberts A."/>
            <person name="Saif S."/>
            <person name="Shea T."/>
            <person name="Sisk P."/>
            <person name="Sykes S."/>
            <person name="Wortman J."/>
            <person name="Nusbaum C."/>
            <person name="Birren B."/>
        </authorList>
    </citation>
    <scope>NUCLEOTIDE SEQUENCE [LARGE SCALE GENOMIC DNA]</scope>
    <source>
        <strain evidence="2 3">CBS 101466</strain>
    </source>
</reference>
<feature type="region of interest" description="Disordered" evidence="1">
    <location>
        <begin position="279"/>
        <end position="320"/>
    </location>
</feature>
<keyword evidence="3" id="KW-1185">Reference proteome</keyword>